<dbReference type="PANTHER" id="PTHR35146">
    <property type="entry name" value="UPF0178 PROTEIN YAII"/>
    <property type="match status" value="1"/>
</dbReference>
<reference evidence="4" key="1">
    <citation type="submission" date="2017-08" db="EMBL/GenBank/DDBJ databases">
        <authorList>
            <person name="Huang Z."/>
        </authorList>
    </citation>
    <scope>NUCLEOTIDE SEQUENCE [LARGE SCALE GENOMIC DNA]</scope>
    <source>
        <strain evidence="4">SA5d-4</strain>
    </source>
</reference>
<sequence length="144" mass="16053">MKIFVDADSCPVKEEILSIGKMNNMDVIFVSSYAHILTNKIGGNWVTVDSEKEEADLYIANHISKGDVLVTQDYGLSALVISKGVSILTPRGKKITSNNIDQILFERFLSSKQRRAGGKVKGPKAFTEEDKNNFIYNLKKIVEI</sequence>
<reference evidence="3 4" key="2">
    <citation type="submission" date="2017-09" db="EMBL/GenBank/DDBJ databases">
        <title>Bacillus patelloidae sp. nov., isolated from the intestinal tract of a marine limpet.</title>
        <authorList>
            <person name="Liu R."/>
            <person name="Dong C."/>
            <person name="Shao Z."/>
        </authorList>
    </citation>
    <scope>NUCLEOTIDE SEQUENCE [LARGE SCALE GENOMIC DNA]</scope>
    <source>
        <strain evidence="3 4">SA5d-4</strain>
    </source>
</reference>
<protein>
    <recommendedName>
        <fullName evidence="2">UPF0178 protein CIB95_05030</fullName>
    </recommendedName>
</protein>
<evidence type="ECO:0000256" key="1">
    <source>
        <dbReference type="ARBA" id="ARBA00008522"/>
    </source>
</evidence>
<dbReference type="AlphaFoldDB" id="A0A263BVF6"/>
<organism evidence="3 4">
    <name type="scientific">Lottiidibacillus patelloidae</name>
    <dbReference type="NCBI Taxonomy" id="2670334"/>
    <lineage>
        <taxon>Bacteria</taxon>
        <taxon>Bacillati</taxon>
        <taxon>Bacillota</taxon>
        <taxon>Bacilli</taxon>
        <taxon>Bacillales</taxon>
        <taxon>Bacillaceae</taxon>
        <taxon>Lottiidibacillus</taxon>
    </lineage>
</organism>
<dbReference type="Proteomes" id="UP000217083">
    <property type="component" value="Unassembled WGS sequence"/>
</dbReference>
<dbReference type="HAMAP" id="MF_00489">
    <property type="entry name" value="UPF0178"/>
    <property type="match status" value="1"/>
</dbReference>
<gene>
    <name evidence="3" type="ORF">CIB95_05030</name>
</gene>
<dbReference type="Pfam" id="PF02639">
    <property type="entry name" value="DUF188"/>
    <property type="match status" value="1"/>
</dbReference>
<dbReference type="CDD" id="cd18720">
    <property type="entry name" value="PIN_YqxD-like"/>
    <property type="match status" value="1"/>
</dbReference>
<evidence type="ECO:0000313" key="3">
    <source>
        <dbReference type="EMBL" id="OZM57731.1"/>
    </source>
</evidence>
<name>A0A263BVF6_9BACI</name>
<evidence type="ECO:0000256" key="2">
    <source>
        <dbReference type="HAMAP-Rule" id="MF_00489"/>
    </source>
</evidence>
<dbReference type="PANTHER" id="PTHR35146:SF1">
    <property type="entry name" value="UPF0178 PROTEIN YAII"/>
    <property type="match status" value="1"/>
</dbReference>
<accession>A0A263BVF6</accession>
<proteinExistence type="inferred from homology"/>
<dbReference type="RefSeq" id="WP_094922748.1">
    <property type="nucleotide sequence ID" value="NZ_NPIA01000002.1"/>
</dbReference>
<evidence type="ECO:0000313" key="4">
    <source>
        <dbReference type="Proteomes" id="UP000217083"/>
    </source>
</evidence>
<comment type="similarity">
    <text evidence="1 2">Belongs to the UPF0178 family.</text>
</comment>
<comment type="caution">
    <text evidence="3">The sequence shown here is derived from an EMBL/GenBank/DDBJ whole genome shotgun (WGS) entry which is preliminary data.</text>
</comment>
<dbReference type="InterPro" id="IPR003791">
    <property type="entry name" value="UPF0178"/>
</dbReference>
<keyword evidence="4" id="KW-1185">Reference proteome</keyword>
<dbReference type="EMBL" id="NPIA01000002">
    <property type="protein sequence ID" value="OZM57731.1"/>
    <property type="molecule type" value="Genomic_DNA"/>
</dbReference>